<dbReference type="SUPFAM" id="SSF55144">
    <property type="entry name" value="LigT-like"/>
    <property type="match status" value="1"/>
</dbReference>
<dbReference type="eggNOG" id="COG1514">
    <property type="taxonomic scope" value="Bacteria"/>
</dbReference>
<dbReference type="HOGENOM" id="CLU_081251_2_0_5"/>
<accession>L0KS29</accession>
<evidence type="ECO:0000313" key="2">
    <source>
        <dbReference type="EMBL" id="AGB47500.1"/>
    </source>
</evidence>
<dbReference type="GO" id="GO:0016874">
    <property type="term" value="F:ligase activity"/>
    <property type="evidence" value="ECO:0007669"/>
    <property type="project" value="UniProtKB-KW"/>
</dbReference>
<dbReference type="GO" id="GO:0004113">
    <property type="term" value="F:2',3'-cyclic-nucleotide 3'-phosphodiesterase activity"/>
    <property type="evidence" value="ECO:0007669"/>
    <property type="project" value="InterPro"/>
</dbReference>
<dbReference type="PANTHER" id="PTHR35561">
    <property type="entry name" value="RNA 2',3'-CYCLIC PHOSPHODIESTERASE"/>
    <property type="match status" value="1"/>
</dbReference>
<reference evidence="3" key="1">
    <citation type="submission" date="2012-02" db="EMBL/GenBank/DDBJ databases">
        <title>Complete sequence of Mesorhizobium australicum WSM2073.</title>
        <authorList>
            <person name="Lucas S."/>
            <person name="Han J."/>
            <person name="Lapidus A."/>
            <person name="Cheng J.-F."/>
            <person name="Goodwin L."/>
            <person name="Pitluck S."/>
            <person name="Peters L."/>
            <person name="Gu W."/>
            <person name="Detter J.C."/>
            <person name="Han C."/>
            <person name="Tapia R."/>
            <person name="Land M."/>
            <person name="Hauser L."/>
            <person name="Kyrpides N."/>
            <person name="Ivanova N."/>
            <person name="Pagani I."/>
            <person name="Reeve W.G."/>
            <person name="Howieson J.G."/>
            <person name="Tiwari R.P."/>
            <person name="O'Hara G.W."/>
            <person name="Atkins C.A."/>
            <person name="Ronson C.W."/>
            <person name="Nandasena K.G."/>
            <person name="Woyke T."/>
        </authorList>
    </citation>
    <scope>NUCLEOTIDE SEQUENCE [LARGE SCALE GENOMIC DNA]</scope>
    <source>
        <strain evidence="3">LMG 24608 / HAMBI 3006 / WSM2073</strain>
    </source>
</reference>
<evidence type="ECO:0000313" key="3">
    <source>
        <dbReference type="Proteomes" id="UP000010998"/>
    </source>
</evidence>
<evidence type="ECO:0000256" key="1">
    <source>
        <dbReference type="ARBA" id="ARBA00022801"/>
    </source>
</evidence>
<dbReference type="AlphaFoldDB" id="L0KS29"/>
<dbReference type="OrthoDB" id="7770344at2"/>
<sequence>MYQGELDFGIPEPPRRPQKPDRVFFGVFLQAGDYSRFADCQSRLCDKCGIAGSPLIPERFHVSQQHVGDYKRLRSKIIFAATRSGQRVMMPAFEITFRHARSFPGRPTTRGRPAKHPFVLVADDGPVCELSGNLGVEMLREGLKASDGFVPHMTLAYDQKLIPELPIEPISFVAREFILVHSLRGLTQYDFLERWPLIAM</sequence>
<dbReference type="InterPro" id="IPR009097">
    <property type="entry name" value="Cyclic_Pdiesterase"/>
</dbReference>
<keyword evidence="3" id="KW-1185">Reference proteome</keyword>
<proteinExistence type="predicted"/>
<dbReference type="PANTHER" id="PTHR35561:SF1">
    <property type="entry name" value="RNA 2',3'-CYCLIC PHOSPHODIESTERASE"/>
    <property type="match status" value="1"/>
</dbReference>
<gene>
    <name evidence="2" type="ordered locus">Mesau_05191</name>
</gene>
<dbReference type="GeneID" id="90992487"/>
<dbReference type="Proteomes" id="UP000010998">
    <property type="component" value="Chromosome"/>
</dbReference>
<dbReference type="RefSeq" id="WP_015318873.1">
    <property type="nucleotide sequence ID" value="NC_019973.1"/>
</dbReference>
<dbReference type="KEGG" id="mam:Mesau_05191"/>
<dbReference type="GO" id="GO:0008664">
    <property type="term" value="F:RNA 2',3'-cyclic 3'-phosphodiesterase activity"/>
    <property type="evidence" value="ECO:0007669"/>
    <property type="project" value="InterPro"/>
</dbReference>
<organism evidence="2 3">
    <name type="scientific">Mesorhizobium australicum (strain HAMBI 3006 / LMG 24608 / WSM2073)</name>
    <dbReference type="NCBI Taxonomy" id="754035"/>
    <lineage>
        <taxon>Bacteria</taxon>
        <taxon>Pseudomonadati</taxon>
        <taxon>Pseudomonadota</taxon>
        <taxon>Alphaproteobacteria</taxon>
        <taxon>Hyphomicrobiales</taxon>
        <taxon>Phyllobacteriaceae</taxon>
        <taxon>Mesorhizobium</taxon>
    </lineage>
</organism>
<dbReference type="EMBL" id="CP003358">
    <property type="protein sequence ID" value="AGB47500.1"/>
    <property type="molecule type" value="Genomic_DNA"/>
</dbReference>
<protein>
    <submittedName>
        <fullName evidence="2">2'-5' RNA ligase</fullName>
    </submittedName>
</protein>
<dbReference type="Gene3D" id="3.90.1140.10">
    <property type="entry name" value="Cyclic phosphodiesterase"/>
    <property type="match status" value="1"/>
</dbReference>
<dbReference type="STRING" id="754035.Mesau_05191"/>
<dbReference type="InterPro" id="IPR004175">
    <property type="entry name" value="RNA_CPDase"/>
</dbReference>
<keyword evidence="2" id="KW-0436">Ligase</keyword>
<keyword evidence="1" id="KW-0378">Hydrolase</keyword>
<name>L0KS29_MESAW</name>